<dbReference type="PANTHER" id="PTHR46796">
    <property type="entry name" value="HTH-TYPE TRANSCRIPTIONAL ACTIVATOR RHAS-RELATED"/>
    <property type="match status" value="1"/>
</dbReference>
<keyword evidence="1" id="KW-0805">Transcription regulation</keyword>
<dbReference type="InterPro" id="IPR018060">
    <property type="entry name" value="HTH_AraC"/>
</dbReference>
<dbReference type="GO" id="GO:0003700">
    <property type="term" value="F:DNA-binding transcription factor activity"/>
    <property type="evidence" value="ECO:0007669"/>
    <property type="project" value="InterPro"/>
</dbReference>
<dbReference type="Gene3D" id="1.10.10.60">
    <property type="entry name" value="Homeodomain-like"/>
    <property type="match status" value="1"/>
</dbReference>
<dbReference type="SUPFAM" id="SSF46689">
    <property type="entry name" value="Homeodomain-like"/>
    <property type="match status" value="1"/>
</dbReference>
<evidence type="ECO:0000259" key="6">
    <source>
        <dbReference type="PROSITE" id="PS01124"/>
    </source>
</evidence>
<evidence type="ECO:0000256" key="2">
    <source>
        <dbReference type="ARBA" id="ARBA00023125"/>
    </source>
</evidence>
<dbReference type="PROSITE" id="PS01124">
    <property type="entry name" value="HTH_ARAC_FAMILY_2"/>
    <property type="match status" value="1"/>
</dbReference>
<dbReference type="InterPro" id="IPR009057">
    <property type="entry name" value="Homeodomain-like_sf"/>
</dbReference>
<dbReference type="InterPro" id="IPR035418">
    <property type="entry name" value="AraC-bd_2"/>
</dbReference>
<keyword evidence="3" id="KW-0010">Activator</keyword>
<dbReference type="SMART" id="SM00342">
    <property type="entry name" value="HTH_ARAC"/>
    <property type="match status" value="1"/>
</dbReference>
<evidence type="ECO:0000313" key="8">
    <source>
        <dbReference type="Proteomes" id="UP000273140"/>
    </source>
</evidence>
<dbReference type="Proteomes" id="UP000273140">
    <property type="component" value="Unassembled WGS sequence"/>
</dbReference>
<name>A0A3M4LDB4_PSESF</name>
<dbReference type="Pfam" id="PF12833">
    <property type="entry name" value="HTH_18"/>
    <property type="match status" value="1"/>
</dbReference>
<evidence type="ECO:0000256" key="4">
    <source>
        <dbReference type="ARBA" id="ARBA00023163"/>
    </source>
</evidence>
<dbReference type="PRINTS" id="PR00032">
    <property type="entry name" value="HTHARAC"/>
</dbReference>
<evidence type="ECO:0000256" key="5">
    <source>
        <dbReference type="ARBA" id="ARBA00037345"/>
    </source>
</evidence>
<evidence type="ECO:0000313" key="7">
    <source>
        <dbReference type="EMBL" id="RMQ38961.1"/>
    </source>
</evidence>
<keyword evidence="4" id="KW-0804">Transcription</keyword>
<comment type="caution">
    <text evidence="7">The sequence shown here is derived from an EMBL/GenBank/DDBJ whole genome shotgun (WGS) entry which is preliminary data.</text>
</comment>
<dbReference type="AlphaFoldDB" id="A0A3M4LDB4"/>
<feature type="domain" description="HTH araC/xylS-type" evidence="6">
    <location>
        <begin position="213"/>
        <end position="314"/>
    </location>
</feature>
<keyword evidence="2" id="KW-0238">DNA-binding</keyword>
<gene>
    <name evidence="7" type="ORF">ALQ07_00708</name>
</gene>
<organism evidence="7 8">
    <name type="scientific">Pseudomonas syringae pv. actinidiae</name>
    <dbReference type="NCBI Taxonomy" id="103796"/>
    <lineage>
        <taxon>Bacteria</taxon>
        <taxon>Pseudomonadati</taxon>
        <taxon>Pseudomonadota</taxon>
        <taxon>Gammaproteobacteria</taxon>
        <taxon>Pseudomonadales</taxon>
        <taxon>Pseudomonadaceae</taxon>
        <taxon>Pseudomonas</taxon>
        <taxon>Pseudomonas syringae</taxon>
    </lineage>
</organism>
<dbReference type="InterPro" id="IPR020449">
    <property type="entry name" value="Tscrpt_reg_AraC-type_HTH"/>
</dbReference>
<proteinExistence type="predicted"/>
<dbReference type="PANTHER" id="PTHR46796:SF6">
    <property type="entry name" value="ARAC SUBFAMILY"/>
    <property type="match status" value="1"/>
</dbReference>
<dbReference type="Pfam" id="PF14525">
    <property type="entry name" value="AraC_binding_2"/>
    <property type="match status" value="1"/>
</dbReference>
<sequence>MTPGIFDANNIHFDLGPDAGGNWSDVMLEHHGLYCEFDKTLSGNSTALSWSLGSIGVTQADLKSLVLIPVGEEQASWQGEWLYLKLMTGGYVDIDEAGKQHRFKAGSMFFIDPGQSFQESFTQHGQMTVLRIPKSSLRDRGLRHSLSGLMVADMASADIRAAHDLIHCMAQQQVAPGSVIRELMGRQLLELIDAMLGSPGDKAVSRSTDVVLLRARRYIYTRLNDTELDCAAIAGAVHVSVKHLQRLFRSQETTVMRDVWNIRLQHAHQLLSSTRTLRPSVQDVAWQCGFTTAAHFSRAYRARFGLCPSHVRATFNQATSALA</sequence>
<reference evidence="7 8" key="1">
    <citation type="submission" date="2018-08" db="EMBL/GenBank/DDBJ databases">
        <title>Recombination of ecologically and evolutionarily significant loci maintains genetic cohesion in the Pseudomonas syringae species complex.</title>
        <authorList>
            <person name="Dillon M."/>
            <person name="Thakur S."/>
            <person name="Almeida R.N.D."/>
            <person name="Weir B.S."/>
            <person name="Guttman D.S."/>
        </authorList>
    </citation>
    <scope>NUCLEOTIDE SEQUENCE [LARGE SCALE GENOMIC DNA]</scope>
    <source>
        <strain evidence="7 8">ICMP 19074</strain>
    </source>
</reference>
<accession>A0A3M4LDB4</accession>
<evidence type="ECO:0000256" key="1">
    <source>
        <dbReference type="ARBA" id="ARBA00023015"/>
    </source>
</evidence>
<dbReference type="EMBL" id="RBRB01000011">
    <property type="protein sequence ID" value="RMQ38961.1"/>
    <property type="molecule type" value="Genomic_DNA"/>
</dbReference>
<dbReference type="InterPro" id="IPR050204">
    <property type="entry name" value="AraC_XylS_family_regulators"/>
</dbReference>
<comment type="function">
    <text evidence="5">Regulatory protein of the TOL plasmid xyl operons. XylS activates the xylXYZLTEGFJQKIH operon required for the degradation of toluene, m-xylene and p-xylene.</text>
</comment>
<protein>
    <submittedName>
        <fullName evidence="7">AraC family transcriptional regulator</fullName>
    </submittedName>
</protein>
<dbReference type="RefSeq" id="WP_017701896.1">
    <property type="nucleotide sequence ID" value="NZ_RBRB01000011.1"/>
</dbReference>
<evidence type="ECO:0000256" key="3">
    <source>
        <dbReference type="ARBA" id="ARBA00023159"/>
    </source>
</evidence>
<dbReference type="GO" id="GO:0043565">
    <property type="term" value="F:sequence-specific DNA binding"/>
    <property type="evidence" value="ECO:0007669"/>
    <property type="project" value="InterPro"/>
</dbReference>